<sequence length="262" mass="28431">HLCLYEHGNLSTLGSIHSRQVRENEDATLPIDEIIKSIRVDDPHYPRTDVVAIENTHNVLGGVPIPKSYVDALGTKLESEYNLPLHIDGARIFNACVALDTTPKDLCEKASSVSICLSKGLGSPVGSVLVGSEELIYLARRQRKACGGGMRQAGVIAAAGIYAIENNVERLAEDHEKARYLSKVLTMAGYVVNREPETNLFFFGLPDDSKTTLDEIVGEAEKHGILFGGGYSGGTQCRLAAHKDVSMEDIEEAARVISELIK</sequence>
<dbReference type="SUPFAM" id="SSF53383">
    <property type="entry name" value="PLP-dependent transferases"/>
    <property type="match status" value="1"/>
</dbReference>
<dbReference type="InterPro" id="IPR015422">
    <property type="entry name" value="PyrdxlP-dep_Trfase_small"/>
</dbReference>
<evidence type="ECO:0000313" key="5">
    <source>
        <dbReference type="EMBL" id="GMH48274.1"/>
    </source>
</evidence>
<organism evidence="5 6">
    <name type="scientific">Triparma retinervis</name>
    <dbReference type="NCBI Taxonomy" id="2557542"/>
    <lineage>
        <taxon>Eukaryota</taxon>
        <taxon>Sar</taxon>
        <taxon>Stramenopiles</taxon>
        <taxon>Ochrophyta</taxon>
        <taxon>Bolidophyceae</taxon>
        <taxon>Parmales</taxon>
        <taxon>Triparmaceae</taxon>
        <taxon>Triparma</taxon>
    </lineage>
</organism>
<evidence type="ECO:0000256" key="1">
    <source>
        <dbReference type="ARBA" id="ARBA00001933"/>
    </source>
</evidence>
<dbReference type="Gene3D" id="3.40.640.10">
    <property type="entry name" value="Type I PLP-dependent aspartate aminotransferase-like (Major domain)"/>
    <property type="match status" value="1"/>
</dbReference>
<dbReference type="Proteomes" id="UP001165082">
    <property type="component" value="Unassembled WGS sequence"/>
</dbReference>
<dbReference type="EMBL" id="BRXZ01004408">
    <property type="protein sequence ID" value="GMH48274.1"/>
    <property type="molecule type" value="Genomic_DNA"/>
</dbReference>
<name>A0A9W7DLR7_9STRA</name>
<dbReference type="InterPro" id="IPR023603">
    <property type="entry name" value="Low_specificity_L-TA-like"/>
</dbReference>
<dbReference type="Gene3D" id="3.90.1150.10">
    <property type="entry name" value="Aspartate Aminotransferase, domain 1"/>
    <property type="match status" value="1"/>
</dbReference>
<evidence type="ECO:0000256" key="2">
    <source>
        <dbReference type="ARBA" id="ARBA00006966"/>
    </source>
</evidence>
<dbReference type="PANTHER" id="PTHR48097:SF9">
    <property type="entry name" value="L-THREONINE ALDOLASE"/>
    <property type="match status" value="1"/>
</dbReference>
<comment type="similarity">
    <text evidence="2">Belongs to the threonine aldolase family.</text>
</comment>
<dbReference type="InterPro" id="IPR001597">
    <property type="entry name" value="ArAA_b-elim_lyase/Thr_aldolase"/>
</dbReference>
<dbReference type="GO" id="GO:0006567">
    <property type="term" value="P:L-threonine catabolic process"/>
    <property type="evidence" value="ECO:0007669"/>
    <property type="project" value="TreeGrafter"/>
</dbReference>
<dbReference type="PANTHER" id="PTHR48097">
    <property type="entry name" value="L-THREONINE ALDOLASE-RELATED"/>
    <property type="match status" value="1"/>
</dbReference>
<dbReference type="InterPro" id="IPR015424">
    <property type="entry name" value="PyrdxlP-dep_Trfase"/>
</dbReference>
<dbReference type="GO" id="GO:0005829">
    <property type="term" value="C:cytosol"/>
    <property type="evidence" value="ECO:0007669"/>
    <property type="project" value="TreeGrafter"/>
</dbReference>
<evidence type="ECO:0000256" key="3">
    <source>
        <dbReference type="ARBA" id="ARBA00022898"/>
    </source>
</evidence>
<dbReference type="InterPro" id="IPR015421">
    <property type="entry name" value="PyrdxlP-dep_Trfase_major"/>
</dbReference>
<dbReference type="NCBIfam" id="NF041359">
    <property type="entry name" value="GntG_guanitoxin"/>
    <property type="match status" value="1"/>
</dbReference>
<reference evidence="5" key="1">
    <citation type="submission" date="2022-07" db="EMBL/GenBank/DDBJ databases">
        <title>Genome analysis of Parmales, a sister group of diatoms, reveals the evolutionary specialization of diatoms from phago-mixotrophs to photoautotrophs.</title>
        <authorList>
            <person name="Ban H."/>
            <person name="Sato S."/>
            <person name="Yoshikawa S."/>
            <person name="Kazumasa Y."/>
            <person name="Nakamura Y."/>
            <person name="Ichinomiya M."/>
            <person name="Saitoh K."/>
            <person name="Sato N."/>
            <person name="Blanc-Mathieu R."/>
            <person name="Endo H."/>
            <person name="Kuwata A."/>
            <person name="Ogata H."/>
        </authorList>
    </citation>
    <scope>NUCLEOTIDE SEQUENCE</scope>
</reference>
<feature type="non-terminal residue" evidence="5">
    <location>
        <position position="1"/>
    </location>
</feature>
<dbReference type="Pfam" id="PF01212">
    <property type="entry name" value="Beta_elim_lyase"/>
    <property type="match status" value="1"/>
</dbReference>
<feature type="domain" description="Aromatic amino acid beta-eliminating lyase/threonine aldolase" evidence="4">
    <location>
        <begin position="1"/>
        <end position="202"/>
    </location>
</feature>
<keyword evidence="6" id="KW-1185">Reference proteome</keyword>
<accession>A0A9W7DLR7</accession>
<proteinExistence type="inferred from homology"/>
<evidence type="ECO:0000259" key="4">
    <source>
        <dbReference type="Pfam" id="PF01212"/>
    </source>
</evidence>
<dbReference type="AlphaFoldDB" id="A0A9W7DLR7"/>
<evidence type="ECO:0000313" key="6">
    <source>
        <dbReference type="Proteomes" id="UP001165082"/>
    </source>
</evidence>
<gene>
    <name evidence="5" type="ORF">TrRE_jg5880</name>
</gene>
<keyword evidence="3" id="KW-0663">Pyridoxal phosphate</keyword>
<protein>
    <recommendedName>
        <fullName evidence="4">Aromatic amino acid beta-eliminating lyase/threonine aldolase domain-containing protein</fullName>
    </recommendedName>
</protein>
<dbReference type="OrthoDB" id="10261951at2759"/>
<comment type="cofactor">
    <cofactor evidence="1">
        <name>pyridoxal 5'-phosphate</name>
        <dbReference type="ChEBI" id="CHEBI:597326"/>
    </cofactor>
</comment>
<dbReference type="GO" id="GO:0008732">
    <property type="term" value="F:L-allo-threonine aldolase activity"/>
    <property type="evidence" value="ECO:0007669"/>
    <property type="project" value="TreeGrafter"/>
</dbReference>
<comment type="caution">
    <text evidence="5">The sequence shown here is derived from an EMBL/GenBank/DDBJ whole genome shotgun (WGS) entry which is preliminary data.</text>
</comment>
<dbReference type="GO" id="GO:0006545">
    <property type="term" value="P:glycine biosynthetic process"/>
    <property type="evidence" value="ECO:0007669"/>
    <property type="project" value="TreeGrafter"/>
</dbReference>